<evidence type="ECO:0000256" key="2">
    <source>
        <dbReference type="ARBA" id="ARBA00022737"/>
    </source>
</evidence>
<dbReference type="PANTHER" id="PTHR46428:SF1">
    <property type="entry name" value="KELCH DOMAIN-CONTAINING PROTEIN 10"/>
    <property type="match status" value="1"/>
</dbReference>
<dbReference type="InterPro" id="IPR052125">
    <property type="entry name" value="KLHDC10"/>
</dbReference>
<dbReference type="SMART" id="SM00612">
    <property type="entry name" value="Kelch"/>
    <property type="match status" value="2"/>
</dbReference>
<proteinExistence type="inferred from homology"/>
<dbReference type="SUPFAM" id="SSF117281">
    <property type="entry name" value="Kelch motif"/>
    <property type="match status" value="2"/>
</dbReference>
<dbReference type="InterPro" id="IPR006652">
    <property type="entry name" value="Kelch_1"/>
</dbReference>
<evidence type="ECO:0000256" key="4">
    <source>
        <dbReference type="ARBA" id="ARBA00041041"/>
    </source>
</evidence>
<evidence type="ECO:0000313" key="5">
    <source>
        <dbReference type="Proteomes" id="UP000887574"/>
    </source>
</evidence>
<dbReference type="WBParaSite" id="jg5095">
    <property type="protein sequence ID" value="jg5095"/>
    <property type="gene ID" value="jg5095"/>
</dbReference>
<keyword evidence="1" id="KW-0880">Kelch repeat</keyword>
<dbReference type="Proteomes" id="UP000887574">
    <property type="component" value="Unplaced"/>
</dbReference>
<dbReference type="AlphaFoldDB" id="A0A915EC35"/>
<protein>
    <recommendedName>
        <fullName evidence="4">Kelch domain-containing protein 10</fullName>
    </recommendedName>
</protein>
<reference evidence="6" key="1">
    <citation type="submission" date="2022-11" db="UniProtKB">
        <authorList>
            <consortium name="WormBaseParasite"/>
        </authorList>
    </citation>
    <scope>IDENTIFICATION</scope>
</reference>
<accession>A0A915EC35</accession>
<sequence>MSSRPDPRSGHRIFATKDFVYMIGGYSPSGRLDKTFTDVWRLNILTEKWRKCSLVKGLMPDCLASFSLVQTNHPNEVFVYGGTGVPFGNSASDDLYKINMSEDGEIQLQKSIITGEESLKPPRIYGHAMCFAQSYDEKQKTAASTTGYEYNIDVWKLQLSNNYLKTGTSVWESKLLTIRSHISSNQLITFGGGAPEFCAEFNYLLTFDLATETFVNLKTTPDKQHGYPEGRKCHAIVEYKREVYIIGGCKDRLLGSNSRRECKMTNDVWRLNLATKQWTKLNASLPQPVFFHSAAVTSEGCVYVFGGCTDVNSQSRTNKIFRMWLRPPTLRHLAMRALRKNYYYSQKRVDDMLLSNPNQVIRNLAVSKKYACPEKCL</sequence>
<dbReference type="Pfam" id="PF24681">
    <property type="entry name" value="Kelch_KLHDC2_KLHL20_DRC7"/>
    <property type="match status" value="1"/>
</dbReference>
<keyword evidence="2" id="KW-0677">Repeat</keyword>
<dbReference type="InterPro" id="IPR015915">
    <property type="entry name" value="Kelch-typ_b-propeller"/>
</dbReference>
<dbReference type="Gene3D" id="2.120.10.80">
    <property type="entry name" value="Kelch-type beta propeller"/>
    <property type="match status" value="2"/>
</dbReference>
<evidence type="ECO:0000256" key="1">
    <source>
        <dbReference type="ARBA" id="ARBA00022441"/>
    </source>
</evidence>
<comment type="similarity">
    <text evidence="3">Belongs to the KLHDC10 family.</text>
</comment>
<organism evidence="5 6">
    <name type="scientific">Ditylenchus dipsaci</name>
    <dbReference type="NCBI Taxonomy" id="166011"/>
    <lineage>
        <taxon>Eukaryota</taxon>
        <taxon>Metazoa</taxon>
        <taxon>Ecdysozoa</taxon>
        <taxon>Nematoda</taxon>
        <taxon>Chromadorea</taxon>
        <taxon>Rhabditida</taxon>
        <taxon>Tylenchina</taxon>
        <taxon>Tylenchomorpha</taxon>
        <taxon>Sphaerularioidea</taxon>
        <taxon>Anguinidae</taxon>
        <taxon>Anguininae</taxon>
        <taxon>Ditylenchus</taxon>
    </lineage>
</organism>
<dbReference type="PANTHER" id="PTHR46428">
    <property type="entry name" value="KELCH DOMAIN-CONTAINING PROTEIN 10"/>
    <property type="match status" value="1"/>
</dbReference>
<evidence type="ECO:0000256" key="3">
    <source>
        <dbReference type="ARBA" id="ARBA00038487"/>
    </source>
</evidence>
<keyword evidence="5" id="KW-1185">Reference proteome</keyword>
<name>A0A915EC35_9BILA</name>
<evidence type="ECO:0000313" key="6">
    <source>
        <dbReference type="WBParaSite" id="jg5095"/>
    </source>
</evidence>
<dbReference type="GO" id="GO:0032874">
    <property type="term" value="P:positive regulation of stress-activated MAPK cascade"/>
    <property type="evidence" value="ECO:0007669"/>
    <property type="project" value="TreeGrafter"/>
</dbReference>